<evidence type="ECO:0000313" key="8">
    <source>
        <dbReference type="Proteomes" id="UP000541185"/>
    </source>
</evidence>
<dbReference type="InterPro" id="IPR009057">
    <property type="entry name" value="Homeodomain-like_sf"/>
</dbReference>
<feature type="domain" description="Sigma-54 factor interaction" evidence="6">
    <location>
        <begin position="9"/>
        <end position="238"/>
    </location>
</feature>
<name>A0A848HGP5_9BURK</name>
<evidence type="ECO:0000256" key="1">
    <source>
        <dbReference type="ARBA" id="ARBA00022741"/>
    </source>
</evidence>
<dbReference type="Pfam" id="PF00158">
    <property type="entry name" value="Sigma54_activat"/>
    <property type="match status" value="1"/>
</dbReference>
<dbReference type="PANTHER" id="PTHR32071">
    <property type="entry name" value="TRANSCRIPTIONAL REGULATORY PROTEIN"/>
    <property type="match status" value="1"/>
</dbReference>
<evidence type="ECO:0000256" key="3">
    <source>
        <dbReference type="ARBA" id="ARBA00023015"/>
    </source>
</evidence>
<dbReference type="EMBL" id="JABBFX010000002">
    <property type="protein sequence ID" value="NML46838.1"/>
    <property type="molecule type" value="Genomic_DNA"/>
</dbReference>
<sequence length="330" mass="36366">MESGSSHQLIGRAPAFLHALDLIDRMSRYDVPVLIQGETGTGKELAAHAIHYRSARRDAPFVPLNCGAVPDALMESELFGCERGAFTDAHQGRSGLIAAAEGGTLFLDELDSLPPRAQVSLLRFLQDYSYRRVGGTRECRGDVRVIAAASPRLDSLLESGAFRDDLAFRLNVMLLEMPPLRQRPGDAQLLAEHFIERHARQYHVPPRRLSPASIEWIASHPWPGNVRELDNRVRRALLLSDGPALELVSGPSVAVPASTASAALDPLRTFNEARERTVHGFERAYLERLMEVAAGNVTHAARLAGKERRALGKLLKKHGIERDDFTAARL</sequence>
<dbReference type="RefSeq" id="WP_169421081.1">
    <property type="nucleotide sequence ID" value="NZ_JABBFX010000002.1"/>
</dbReference>
<dbReference type="SMART" id="SM00382">
    <property type="entry name" value="AAA"/>
    <property type="match status" value="1"/>
</dbReference>
<keyword evidence="3" id="KW-0805">Transcription regulation</keyword>
<dbReference type="InterPro" id="IPR027417">
    <property type="entry name" value="P-loop_NTPase"/>
</dbReference>
<organism evidence="7 8">
    <name type="scientific">Ramlibacter agri</name>
    <dbReference type="NCBI Taxonomy" id="2728837"/>
    <lineage>
        <taxon>Bacteria</taxon>
        <taxon>Pseudomonadati</taxon>
        <taxon>Pseudomonadota</taxon>
        <taxon>Betaproteobacteria</taxon>
        <taxon>Burkholderiales</taxon>
        <taxon>Comamonadaceae</taxon>
        <taxon>Ramlibacter</taxon>
    </lineage>
</organism>
<dbReference type="Pfam" id="PF02954">
    <property type="entry name" value="HTH_8"/>
    <property type="match status" value="1"/>
</dbReference>
<keyword evidence="4" id="KW-0238">DNA-binding</keyword>
<dbReference type="AlphaFoldDB" id="A0A848HGP5"/>
<dbReference type="SUPFAM" id="SSF46689">
    <property type="entry name" value="Homeodomain-like"/>
    <property type="match status" value="1"/>
</dbReference>
<evidence type="ECO:0000256" key="5">
    <source>
        <dbReference type="ARBA" id="ARBA00023163"/>
    </source>
</evidence>
<keyword evidence="1" id="KW-0547">Nucleotide-binding</keyword>
<dbReference type="Gene3D" id="1.10.8.60">
    <property type="match status" value="1"/>
</dbReference>
<dbReference type="GO" id="GO:0005524">
    <property type="term" value="F:ATP binding"/>
    <property type="evidence" value="ECO:0007669"/>
    <property type="project" value="UniProtKB-KW"/>
</dbReference>
<gene>
    <name evidence="7" type="ORF">HHL11_24045</name>
</gene>
<dbReference type="PRINTS" id="PR01590">
    <property type="entry name" value="HTHFIS"/>
</dbReference>
<dbReference type="Gene3D" id="1.10.10.60">
    <property type="entry name" value="Homeodomain-like"/>
    <property type="match status" value="1"/>
</dbReference>
<evidence type="ECO:0000259" key="6">
    <source>
        <dbReference type="PROSITE" id="PS50045"/>
    </source>
</evidence>
<dbReference type="InterPro" id="IPR058031">
    <property type="entry name" value="AAA_lid_NorR"/>
</dbReference>
<proteinExistence type="predicted"/>
<evidence type="ECO:0000256" key="4">
    <source>
        <dbReference type="ARBA" id="ARBA00023125"/>
    </source>
</evidence>
<dbReference type="PANTHER" id="PTHR32071:SF117">
    <property type="entry name" value="PTS-DEPENDENT DIHYDROXYACETONE KINASE OPERON REGULATORY PROTEIN-RELATED"/>
    <property type="match status" value="1"/>
</dbReference>
<dbReference type="InterPro" id="IPR025943">
    <property type="entry name" value="Sigma_54_int_dom_ATP-bd_2"/>
</dbReference>
<accession>A0A848HGP5</accession>
<dbReference type="Gene3D" id="3.40.50.300">
    <property type="entry name" value="P-loop containing nucleotide triphosphate hydrolases"/>
    <property type="match status" value="1"/>
</dbReference>
<protein>
    <submittedName>
        <fullName evidence="7">Sigma-54-dependent Fis family transcriptional regulator</fullName>
    </submittedName>
</protein>
<keyword evidence="8" id="KW-1185">Reference proteome</keyword>
<dbReference type="InterPro" id="IPR002197">
    <property type="entry name" value="HTH_Fis"/>
</dbReference>
<dbReference type="InterPro" id="IPR002078">
    <property type="entry name" value="Sigma_54_int"/>
</dbReference>
<dbReference type="SUPFAM" id="SSF52540">
    <property type="entry name" value="P-loop containing nucleoside triphosphate hydrolases"/>
    <property type="match status" value="1"/>
</dbReference>
<dbReference type="GO" id="GO:0006355">
    <property type="term" value="P:regulation of DNA-templated transcription"/>
    <property type="evidence" value="ECO:0007669"/>
    <property type="project" value="InterPro"/>
</dbReference>
<dbReference type="PROSITE" id="PS50045">
    <property type="entry name" value="SIGMA54_INTERACT_4"/>
    <property type="match status" value="1"/>
</dbReference>
<dbReference type="PROSITE" id="PS00676">
    <property type="entry name" value="SIGMA54_INTERACT_2"/>
    <property type="match status" value="1"/>
</dbReference>
<dbReference type="InterPro" id="IPR003593">
    <property type="entry name" value="AAA+_ATPase"/>
</dbReference>
<comment type="caution">
    <text evidence="7">The sequence shown here is derived from an EMBL/GenBank/DDBJ whole genome shotgun (WGS) entry which is preliminary data.</text>
</comment>
<keyword evidence="2" id="KW-0067">ATP-binding</keyword>
<evidence type="ECO:0000313" key="7">
    <source>
        <dbReference type="EMBL" id="NML46838.1"/>
    </source>
</evidence>
<dbReference type="GO" id="GO:0043565">
    <property type="term" value="F:sequence-specific DNA binding"/>
    <property type="evidence" value="ECO:0007669"/>
    <property type="project" value="InterPro"/>
</dbReference>
<dbReference type="FunFam" id="3.40.50.300:FF:000006">
    <property type="entry name" value="DNA-binding transcriptional regulator NtrC"/>
    <property type="match status" value="1"/>
</dbReference>
<evidence type="ECO:0000256" key="2">
    <source>
        <dbReference type="ARBA" id="ARBA00022840"/>
    </source>
</evidence>
<dbReference type="Pfam" id="PF25601">
    <property type="entry name" value="AAA_lid_14"/>
    <property type="match status" value="1"/>
</dbReference>
<dbReference type="Proteomes" id="UP000541185">
    <property type="component" value="Unassembled WGS sequence"/>
</dbReference>
<dbReference type="PROSITE" id="PS00688">
    <property type="entry name" value="SIGMA54_INTERACT_3"/>
    <property type="match status" value="1"/>
</dbReference>
<keyword evidence="5" id="KW-0804">Transcription</keyword>
<dbReference type="CDD" id="cd00009">
    <property type="entry name" value="AAA"/>
    <property type="match status" value="1"/>
</dbReference>
<reference evidence="7 8" key="1">
    <citation type="submission" date="2020-04" db="EMBL/GenBank/DDBJ databases">
        <title>Ramlibacter sp. G-1-2-2 isolated from soil.</title>
        <authorList>
            <person name="Dahal R.H."/>
        </authorList>
    </citation>
    <scope>NUCLEOTIDE SEQUENCE [LARGE SCALE GENOMIC DNA]</scope>
    <source>
        <strain evidence="7 8">G-1-2-2</strain>
    </source>
</reference>
<dbReference type="InterPro" id="IPR025944">
    <property type="entry name" value="Sigma_54_int_dom_CS"/>
</dbReference>